<organism evidence="1 2">
    <name type="scientific">Sumerlaea chitinivorans</name>
    <dbReference type="NCBI Taxonomy" id="2250252"/>
    <lineage>
        <taxon>Bacteria</taxon>
        <taxon>Candidatus Sumerlaeota</taxon>
        <taxon>Candidatus Sumerlaeia</taxon>
        <taxon>Candidatus Sumerlaeales</taxon>
        <taxon>Candidatus Sumerlaeaceae</taxon>
        <taxon>Candidatus Sumerlaea</taxon>
    </lineage>
</organism>
<dbReference type="AlphaFoldDB" id="A0A2Z4Y6A3"/>
<gene>
    <name evidence="1" type="ORF">BRCON_1980</name>
</gene>
<name>A0A2Z4Y6A3_SUMC1</name>
<dbReference type="KEGG" id="schv:BRCON_1980"/>
<evidence type="ECO:0000313" key="1">
    <source>
        <dbReference type="EMBL" id="AXA36757.1"/>
    </source>
</evidence>
<proteinExistence type="predicted"/>
<sequence length="39" mass="3914">MPAGGHLSLVCVCVPDALKGNRAGKMAGRSGAQSPNAYK</sequence>
<dbReference type="Proteomes" id="UP000262583">
    <property type="component" value="Chromosome"/>
</dbReference>
<protein>
    <submittedName>
        <fullName evidence="1">Uncharacterized protein</fullName>
    </submittedName>
</protein>
<reference evidence="1 2" key="1">
    <citation type="submission" date="2018-05" db="EMBL/GenBank/DDBJ databases">
        <title>A metagenomic window into the 2 km-deep terrestrial subsurface aquifer revealed taxonomically and functionally diverse microbial community comprising novel uncultured bacterial lineages.</title>
        <authorList>
            <person name="Kadnikov V.V."/>
            <person name="Mardanov A.V."/>
            <person name="Beletsky A.V."/>
            <person name="Banks D."/>
            <person name="Pimenov N.V."/>
            <person name="Frank Y.A."/>
            <person name="Karnachuk O.V."/>
            <person name="Ravin N.V."/>
        </authorList>
    </citation>
    <scope>NUCLEOTIDE SEQUENCE [LARGE SCALE GENOMIC DNA]</scope>
    <source>
        <strain evidence="1">BY</strain>
    </source>
</reference>
<accession>A0A2Z4Y6A3</accession>
<dbReference type="EMBL" id="CP030759">
    <property type="protein sequence ID" value="AXA36757.1"/>
    <property type="molecule type" value="Genomic_DNA"/>
</dbReference>
<evidence type="ECO:0000313" key="2">
    <source>
        <dbReference type="Proteomes" id="UP000262583"/>
    </source>
</evidence>